<protein>
    <submittedName>
        <fullName evidence="1">Uncharacterized protein</fullName>
    </submittedName>
</protein>
<feature type="non-terminal residue" evidence="1">
    <location>
        <position position="113"/>
    </location>
</feature>
<evidence type="ECO:0000313" key="1">
    <source>
        <dbReference type="EMBL" id="VAW17189.1"/>
    </source>
</evidence>
<accession>A0A3B0TYF9</accession>
<name>A0A3B0TYF9_9ZZZZ</name>
<reference evidence="1" key="1">
    <citation type="submission" date="2018-06" db="EMBL/GenBank/DDBJ databases">
        <authorList>
            <person name="Zhirakovskaya E."/>
        </authorList>
    </citation>
    <scope>NUCLEOTIDE SEQUENCE</scope>
</reference>
<organism evidence="1">
    <name type="scientific">hydrothermal vent metagenome</name>
    <dbReference type="NCBI Taxonomy" id="652676"/>
    <lineage>
        <taxon>unclassified sequences</taxon>
        <taxon>metagenomes</taxon>
        <taxon>ecological metagenomes</taxon>
    </lineage>
</organism>
<proteinExistence type="predicted"/>
<gene>
    <name evidence="1" type="ORF">MNBD_ALPHA12-1632</name>
</gene>
<dbReference type="AlphaFoldDB" id="A0A3B0TYF9"/>
<dbReference type="EMBL" id="UOEO01000066">
    <property type="protein sequence ID" value="VAW17189.1"/>
    <property type="molecule type" value="Genomic_DNA"/>
</dbReference>
<sequence>MFPSIRPIHRKRWRHNNGKDLTNALPETDFSPARMLIKKILIRQNTKGRPVYRLPFLFWSDEMPIERNHIELPDTIATKRLRLRAPDLADAAALQQLANNKTIHKFLARLPHP</sequence>